<gene>
    <name evidence="8" type="primary">ccdA</name>
    <name evidence="8" type="ORF">ERICIII_01437</name>
</gene>
<comment type="subcellular location">
    <subcellularLocation>
        <location evidence="1">Membrane</location>
        <topology evidence="1">Multi-pass membrane protein</topology>
    </subcellularLocation>
</comment>
<evidence type="ECO:0000256" key="2">
    <source>
        <dbReference type="ARBA" id="ARBA00006143"/>
    </source>
</evidence>
<dbReference type="InterPro" id="IPR003834">
    <property type="entry name" value="Cyt_c_assmbl_TM_dom"/>
</dbReference>
<dbReference type="RefSeq" id="WP_077997155.1">
    <property type="nucleotide sequence ID" value="NZ_CP019655.1"/>
</dbReference>
<protein>
    <submittedName>
        <fullName evidence="8">Cytochrome c-type biogenesis protein CcdA</fullName>
    </submittedName>
</protein>
<evidence type="ECO:0000256" key="6">
    <source>
        <dbReference type="SAM" id="Phobius"/>
    </source>
</evidence>
<feature type="transmembrane region" description="Helical" evidence="6">
    <location>
        <begin position="89"/>
        <end position="109"/>
    </location>
</feature>
<proteinExistence type="inferred from homology"/>
<keyword evidence="3 6" id="KW-0812">Transmembrane</keyword>
<feature type="transmembrane region" description="Helical" evidence="6">
    <location>
        <begin position="55"/>
        <end position="77"/>
    </location>
</feature>
<keyword evidence="4 6" id="KW-1133">Transmembrane helix</keyword>
<dbReference type="PANTHER" id="PTHR31272">
    <property type="entry name" value="CYTOCHROME C-TYPE BIOGENESIS PROTEIN HI_1454-RELATED"/>
    <property type="match status" value="1"/>
</dbReference>
<sequence length="236" mass="26394">MESINLWIALWAGVASFISPCCLPLYPSYISYITGISVSELKSGRSHRDVRIRTMLHTLAFILGFSIIFFSLGWTTGLLGSFLFDYGELLRQIAAILIFVMGLMLLGIFQPQWLMKERKFQINRRAGYLGSVLIGIGFAAGWSPCVGPILSAILALTATQPGTWLQLITAYILGFAIPFFVLSFFIGTTKWIIRYSNLLMKIGGGVMVIVAILLYTDQMTKITIWLNSITPDWLKF</sequence>
<dbReference type="Pfam" id="PF02683">
    <property type="entry name" value="DsbD_TM"/>
    <property type="match status" value="1"/>
</dbReference>
<dbReference type="GO" id="GO:0017004">
    <property type="term" value="P:cytochrome complex assembly"/>
    <property type="evidence" value="ECO:0007669"/>
    <property type="project" value="InterPro"/>
</dbReference>
<feature type="transmembrane region" description="Helical" evidence="6">
    <location>
        <begin position="198"/>
        <end position="216"/>
    </location>
</feature>
<dbReference type="GO" id="GO:0016020">
    <property type="term" value="C:membrane"/>
    <property type="evidence" value="ECO:0007669"/>
    <property type="project" value="UniProtKB-SubCell"/>
</dbReference>
<evidence type="ECO:0000256" key="1">
    <source>
        <dbReference type="ARBA" id="ARBA00004141"/>
    </source>
</evidence>
<evidence type="ECO:0000313" key="8">
    <source>
        <dbReference type="EMBL" id="AVF25626.1"/>
    </source>
</evidence>
<evidence type="ECO:0000256" key="4">
    <source>
        <dbReference type="ARBA" id="ARBA00022989"/>
    </source>
</evidence>
<accession>A0A2L1TY70</accession>
<dbReference type="STRING" id="147375.BXP28_00480"/>
<feature type="domain" description="Cytochrome C biogenesis protein transmembrane" evidence="7">
    <location>
        <begin position="6"/>
        <end position="213"/>
    </location>
</feature>
<name>A0A2L1TY70_9BACL</name>
<feature type="transmembrane region" description="Helical" evidence="6">
    <location>
        <begin position="129"/>
        <end position="158"/>
    </location>
</feature>
<feature type="transmembrane region" description="Helical" evidence="6">
    <location>
        <begin position="164"/>
        <end position="186"/>
    </location>
</feature>
<dbReference type="Proteomes" id="UP000239833">
    <property type="component" value="Chromosome"/>
</dbReference>
<feature type="transmembrane region" description="Helical" evidence="6">
    <location>
        <begin position="6"/>
        <end position="26"/>
    </location>
</feature>
<reference evidence="9" key="1">
    <citation type="submission" date="2017-02" db="EMBL/GenBank/DDBJ databases">
        <title>Delineation of Paenibacillus larvae strains originating from foulbrood outbreaks.</title>
        <authorList>
            <person name="Beims H."/>
            <person name="Bunk B."/>
            <person name="Sproeer C."/>
            <person name="Mohr K.I."/>
            <person name="Pradella S."/>
            <person name="Guenther G."/>
            <person name="Rohde M."/>
            <person name="von der Ohe W."/>
            <person name="Steinert M."/>
        </authorList>
    </citation>
    <scope>NUCLEOTIDE SEQUENCE [LARGE SCALE GENOMIC DNA]</scope>
    <source>
        <strain evidence="9">Eric_III</strain>
    </source>
</reference>
<dbReference type="GeneID" id="64218222"/>
<keyword evidence="5 6" id="KW-0472">Membrane</keyword>
<evidence type="ECO:0000313" key="9">
    <source>
        <dbReference type="Proteomes" id="UP000239833"/>
    </source>
</evidence>
<dbReference type="AlphaFoldDB" id="A0A2L1TY70"/>
<dbReference type="InterPro" id="IPR051790">
    <property type="entry name" value="Cytochrome_c-biogenesis_DsbD"/>
</dbReference>
<dbReference type="EMBL" id="CP019655">
    <property type="protein sequence ID" value="AVF25626.1"/>
    <property type="molecule type" value="Genomic_DNA"/>
</dbReference>
<dbReference type="PANTHER" id="PTHR31272:SF4">
    <property type="entry name" value="CYTOCHROME C-TYPE BIOGENESIS PROTEIN HI_1454-RELATED"/>
    <property type="match status" value="1"/>
</dbReference>
<organism evidence="8 9">
    <name type="scientific">Paenibacillus larvae subsp. larvae</name>
    <dbReference type="NCBI Taxonomy" id="147375"/>
    <lineage>
        <taxon>Bacteria</taxon>
        <taxon>Bacillati</taxon>
        <taxon>Bacillota</taxon>
        <taxon>Bacilli</taxon>
        <taxon>Bacillales</taxon>
        <taxon>Paenibacillaceae</taxon>
        <taxon>Paenibacillus</taxon>
    </lineage>
</organism>
<evidence type="ECO:0000256" key="5">
    <source>
        <dbReference type="ARBA" id="ARBA00023136"/>
    </source>
</evidence>
<evidence type="ECO:0000256" key="3">
    <source>
        <dbReference type="ARBA" id="ARBA00022692"/>
    </source>
</evidence>
<comment type="similarity">
    <text evidence="2">Belongs to the DsbD family.</text>
</comment>
<evidence type="ECO:0000259" key="7">
    <source>
        <dbReference type="Pfam" id="PF02683"/>
    </source>
</evidence>